<evidence type="ECO:0000313" key="3">
    <source>
        <dbReference type="Proteomes" id="UP001174694"/>
    </source>
</evidence>
<keyword evidence="3" id="KW-1185">Reference proteome</keyword>
<feature type="region of interest" description="Disordered" evidence="1">
    <location>
        <begin position="345"/>
        <end position="369"/>
    </location>
</feature>
<accession>A0AA38RSK3</accession>
<protein>
    <submittedName>
        <fullName evidence="2">Uncharacterized protein</fullName>
    </submittedName>
</protein>
<dbReference type="SUPFAM" id="SSF56281">
    <property type="entry name" value="Metallo-hydrolase/oxidoreductase"/>
    <property type="match status" value="1"/>
</dbReference>
<dbReference type="Gene3D" id="3.60.15.10">
    <property type="entry name" value="Ribonuclease Z/Hydroxyacylglutathione hydrolase-like"/>
    <property type="match status" value="1"/>
</dbReference>
<gene>
    <name evidence="2" type="ORF">NKR23_g5550</name>
</gene>
<organism evidence="2 3">
    <name type="scientific">Pleurostoma richardsiae</name>
    <dbReference type="NCBI Taxonomy" id="41990"/>
    <lineage>
        <taxon>Eukaryota</taxon>
        <taxon>Fungi</taxon>
        <taxon>Dikarya</taxon>
        <taxon>Ascomycota</taxon>
        <taxon>Pezizomycotina</taxon>
        <taxon>Sordariomycetes</taxon>
        <taxon>Sordariomycetidae</taxon>
        <taxon>Calosphaeriales</taxon>
        <taxon>Pleurostomataceae</taxon>
        <taxon>Pleurostoma</taxon>
    </lineage>
</organism>
<dbReference type="AlphaFoldDB" id="A0AA38RSK3"/>
<reference evidence="2" key="1">
    <citation type="submission" date="2022-07" db="EMBL/GenBank/DDBJ databases">
        <title>Fungi with potential for degradation of polypropylene.</title>
        <authorList>
            <person name="Gostincar C."/>
        </authorList>
    </citation>
    <scope>NUCLEOTIDE SEQUENCE</scope>
    <source>
        <strain evidence="2">EXF-13308</strain>
    </source>
</reference>
<evidence type="ECO:0000256" key="1">
    <source>
        <dbReference type="SAM" id="MobiDB-lite"/>
    </source>
</evidence>
<comment type="caution">
    <text evidence="2">The sequence shown here is derived from an EMBL/GenBank/DDBJ whole genome shotgun (WGS) entry which is preliminary data.</text>
</comment>
<feature type="region of interest" description="Disordered" evidence="1">
    <location>
        <begin position="103"/>
        <end position="135"/>
    </location>
</feature>
<name>A0AA38RSK3_9PEZI</name>
<sequence>MSSSQADTLKAYFAAHGAGANLRPVLTSLNGDNSWLISFPRPPAENVAAAPAPSKRYFHVVSDPWLSGPSVVLSSWLIWLSLADPPAVRDGAGVEAMARQVEDAAAEAASGGGTGNNRSSVADEEGNHSGTESSSSFPLINAIFINHHNTDHMHKETLETFDSRIPVFATPETADTIRRWRHFDSVTATHTIDPSHRAGSKGWQQLHPGPPLPPWLSVFRVPGHRDLNFGIVIMWSPDESTHEALLYMPHGMLADQPSVQALLDTETAEAVPPFTVLAMLYPLKENFAWGVQTTLGGAGALALDELARPRYWVRTHDSQFLYKGLIMLGVWDVFKSLDEIMDEAAEGKESDTNGNVPRRKPNPVKVDNGGCIVLQ</sequence>
<dbReference type="Proteomes" id="UP001174694">
    <property type="component" value="Unassembled WGS sequence"/>
</dbReference>
<dbReference type="EMBL" id="JANBVO010000015">
    <property type="protein sequence ID" value="KAJ9145134.1"/>
    <property type="molecule type" value="Genomic_DNA"/>
</dbReference>
<dbReference type="InterPro" id="IPR036866">
    <property type="entry name" value="RibonucZ/Hydroxyglut_hydro"/>
</dbReference>
<dbReference type="PANTHER" id="PTHR36142">
    <property type="entry name" value="METALLO-HYDROLASE/OXIDOREDUCTASE SUPERFAMILY PROTEIN"/>
    <property type="match status" value="1"/>
</dbReference>
<dbReference type="PANTHER" id="PTHR36142:SF2">
    <property type="entry name" value="METALLO-HYDROLASE_OXIDOREDUCTASE SUPERFAMILY PROTEIN"/>
    <property type="match status" value="1"/>
</dbReference>
<proteinExistence type="predicted"/>
<evidence type="ECO:0000313" key="2">
    <source>
        <dbReference type="EMBL" id="KAJ9145134.1"/>
    </source>
</evidence>